<feature type="transmembrane region" description="Helical" evidence="5">
    <location>
        <begin position="410"/>
        <end position="431"/>
    </location>
</feature>
<dbReference type="OrthoDB" id="45365at2759"/>
<dbReference type="SUPFAM" id="SSF56112">
    <property type="entry name" value="Protein kinase-like (PK-like)"/>
    <property type="match status" value="1"/>
</dbReference>
<dbReference type="Proteomes" id="UP000823405">
    <property type="component" value="Unassembled WGS sequence"/>
</dbReference>
<dbReference type="Gene3D" id="2.120.10.80">
    <property type="entry name" value="Kelch-type beta propeller"/>
    <property type="match status" value="3"/>
</dbReference>
<dbReference type="Pfam" id="PF00069">
    <property type="entry name" value="Pkinase"/>
    <property type="match status" value="1"/>
</dbReference>
<feature type="compositionally biased region" description="Polar residues" evidence="4">
    <location>
        <begin position="383"/>
        <end position="393"/>
    </location>
</feature>
<feature type="compositionally biased region" description="Low complexity" evidence="4">
    <location>
        <begin position="530"/>
        <end position="545"/>
    </location>
</feature>
<dbReference type="InterPro" id="IPR011043">
    <property type="entry name" value="Gal_Oxase/kelch_b-propeller"/>
</dbReference>
<keyword evidence="8" id="KW-1185">Reference proteome</keyword>
<dbReference type="GO" id="GO:0005524">
    <property type="term" value="F:ATP binding"/>
    <property type="evidence" value="ECO:0007669"/>
    <property type="project" value="InterPro"/>
</dbReference>
<gene>
    <name evidence="7" type="primary">FBXO42</name>
    <name evidence="7" type="ORF">BGZ97_001426</name>
</gene>
<dbReference type="PROSITE" id="PS50011">
    <property type="entry name" value="PROTEIN_KINASE_DOM"/>
    <property type="match status" value="1"/>
</dbReference>
<keyword evidence="5" id="KW-0812">Transmembrane</keyword>
<keyword evidence="3" id="KW-0175">Coiled coil</keyword>
<feature type="coiled-coil region" evidence="3">
    <location>
        <begin position="891"/>
        <end position="922"/>
    </location>
</feature>
<feature type="compositionally biased region" description="Polar residues" evidence="4">
    <location>
        <begin position="626"/>
        <end position="645"/>
    </location>
</feature>
<dbReference type="PANTHER" id="PTHR46093:SF18">
    <property type="entry name" value="FIBRONECTIN TYPE-III DOMAIN-CONTAINING PROTEIN"/>
    <property type="match status" value="1"/>
</dbReference>
<proteinExistence type="predicted"/>
<sequence>MQRDTLPSHRLLYHAQTRTVVGVLFSLLSTLATVPPTSAAITPLADANPPWRAFHGAAIIDTSMVIFGGMTDPTSNPYGAFVPGSNDLWVWSTTLRQWSQPQTQFQSPSASAISTNAPSPQKFLASFPTTSQGKMMAFVSNSTTQSSASEELLVLDTTFWTWSIPTSPSPAFAPSTRLGAAVSIWNNYVYIHGGAPASNGYASSGVLSDLTRMDDSTLEYSQLAGGPALMYHSMCTLPGLNMMIAFGGTDTPAGAFNKVNTFDLEKGVWDVQLQVGPGAEGSVPSARKGHTAVCLNNTMVVYGGGADQPQDDDVWVMDASVTPWVWNRMTTNKKLGPGPRTGHSALLNGTNMLVWGGFGPAMANDVNIYILDTVAWSWTSSKEGATGSSNPYTPSLPGPSKDPKNSSMPMTIGIVCGCLALIAAFVGFILMKKRASRKNQEVAKHSQDNVSYISDAEQHLAGDLSLDDKPNYYHHHAGRDSGSSLGGWPNTTARRSIPPPAQAIPMRPLVSPVPPIPTVTLETEEDNSNQASSSRSLELQSSQHQPPYTYTQRTSLRDIDQASQRSGARVNSIGSDPYYPAHLAENDEEDADRWTFASSLSFDKREKTTGQVPPLRYIPSRGSGVSGLNRSMAQSTGSLTPSFPANRSVRRDGSAPSILSRKGSALDSSSIAMAGTPTLNREGSINPRDGTTLFNSVSPLDRVSLMFSGLEIEPGPVAEDEGASTRSSGFLDPRSSIVVPQWRSSASLHRDSLMEQTINEKDEIDAPATTPAPQPYRPASVSTSYTSSGTTTLDHPAMITLIQNLPARYKVAKSPNPIHGRYNDILYAVDTDTQQPIVIKSFGRRETWERECRTLRRLRGPCVVELKHVATLVLSETDEPNAPAKIRLTVLERLDETLAEMLQNAKAAKKVALRENAAQQDASSPPSGTGEFLKQDLDLEGAGFYKTGPALDESYIKDIVKGVMRCLTWCHSKKIVYCDLKPTNIMRNRDDTRQQWKLIDLEASRAADEECTSAGTVRYCPPEVATGVKTPASRPTQLAANVTARYSMDLWAFGCLLYELYATRSLIPVSATNEAVLHFLAHPSPDTPALANGLRWANPQELEIPHFEQVVPNSHARQLIRILLHPDPLRRATMAQVMSSDFLN</sequence>
<evidence type="ECO:0000259" key="6">
    <source>
        <dbReference type="PROSITE" id="PS50011"/>
    </source>
</evidence>
<accession>A0A9P6R0H6</accession>
<dbReference type="InterPro" id="IPR015915">
    <property type="entry name" value="Kelch-typ_b-propeller"/>
</dbReference>
<comment type="caution">
    <text evidence="7">The sequence shown here is derived from an EMBL/GenBank/DDBJ whole genome shotgun (WGS) entry which is preliminary data.</text>
</comment>
<evidence type="ECO:0000256" key="5">
    <source>
        <dbReference type="SAM" id="Phobius"/>
    </source>
</evidence>
<evidence type="ECO:0000256" key="4">
    <source>
        <dbReference type="SAM" id="MobiDB-lite"/>
    </source>
</evidence>
<feature type="region of interest" description="Disordered" evidence="4">
    <location>
        <begin position="619"/>
        <end position="687"/>
    </location>
</feature>
<dbReference type="PANTHER" id="PTHR46093">
    <property type="entry name" value="ACYL-COA-BINDING DOMAIN-CONTAINING PROTEIN 5"/>
    <property type="match status" value="1"/>
</dbReference>
<feature type="region of interest" description="Disordered" evidence="4">
    <location>
        <begin position="765"/>
        <end position="789"/>
    </location>
</feature>
<keyword evidence="5" id="KW-1133">Transmembrane helix</keyword>
<dbReference type="GO" id="GO:0004672">
    <property type="term" value="F:protein kinase activity"/>
    <property type="evidence" value="ECO:0007669"/>
    <property type="project" value="InterPro"/>
</dbReference>
<evidence type="ECO:0000313" key="7">
    <source>
        <dbReference type="EMBL" id="KAG0304556.1"/>
    </source>
</evidence>
<dbReference type="Pfam" id="PF24681">
    <property type="entry name" value="Kelch_KLHDC2_KLHL20_DRC7"/>
    <property type="match status" value="1"/>
</dbReference>
<protein>
    <submittedName>
        <fullName evidence="7">F-box only protein 42</fullName>
    </submittedName>
</protein>
<keyword evidence="5" id="KW-0472">Membrane</keyword>
<feature type="region of interest" description="Disordered" evidence="4">
    <location>
        <begin position="383"/>
        <end position="404"/>
    </location>
</feature>
<dbReference type="SMART" id="SM00220">
    <property type="entry name" value="S_TKc"/>
    <property type="match status" value="1"/>
</dbReference>
<feature type="compositionally biased region" description="Low complexity" evidence="4">
    <location>
        <begin position="780"/>
        <end position="789"/>
    </location>
</feature>
<keyword evidence="1" id="KW-0880">Kelch repeat</keyword>
<evidence type="ECO:0000256" key="1">
    <source>
        <dbReference type="ARBA" id="ARBA00022441"/>
    </source>
</evidence>
<feature type="compositionally biased region" description="Polar residues" evidence="4">
    <location>
        <begin position="666"/>
        <end position="683"/>
    </location>
</feature>
<name>A0A9P6R0H6_9FUNG</name>
<dbReference type="Gene3D" id="1.10.510.10">
    <property type="entry name" value="Transferase(Phosphotransferase) domain 1"/>
    <property type="match status" value="1"/>
</dbReference>
<evidence type="ECO:0000313" key="8">
    <source>
        <dbReference type="Proteomes" id="UP000823405"/>
    </source>
</evidence>
<evidence type="ECO:0000256" key="2">
    <source>
        <dbReference type="ARBA" id="ARBA00022737"/>
    </source>
</evidence>
<dbReference type="SUPFAM" id="SSF50965">
    <property type="entry name" value="Galactose oxidase, central domain"/>
    <property type="match status" value="1"/>
</dbReference>
<keyword evidence="2" id="KW-0677">Repeat</keyword>
<dbReference type="AlphaFoldDB" id="A0A9P6R0H6"/>
<dbReference type="InterPro" id="IPR011009">
    <property type="entry name" value="Kinase-like_dom_sf"/>
</dbReference>
<dbReference type="EMBL" id="JAAAIN010001294">
    <property type="protein sequence ID" value="KAG0304556.1"/>
    <property type="molecule type" value="Genomic_DNA"/>
</dbReference>
<dbReference type="InterPro" id="IPR000719">
    <property type="entry name" value="Prot_kinase_dom"/>
</dbReference>
<organism evidence="7 8">
    <name type="scientific">Linnemannia gamsii</name>
    <dbReference type="NCBI Taxonomy" id="64522"/>
    <lineage>
        <taxon>Eukaryota</taxon>
        <taxon>Fungi</taxon>
        <taxon>Fungi incertae sedis</taxon>
        <taxon>Mucoromycota</taxon>
        <taxon>Mortierellomycotina</taxon>
        <taxon>Mortierellomycetes</taxon>
        <taxon>Mortierellales</taxon>
        <taxon>Mortierellaceae</taxon>
        <taxon>Linnemannia</taxon>
    </lineage>
</organism>
<feature type="region of interest" description="Disordered" evidence="4">
    <location>
        <begin position="471"/>
        <end position="581"/>
    </location>
</feature>
<feature type="domain" description="Protein kinase" evidence="6">
    <location>
        <begin position="811"/>
        <end position="1143"/>
    </location>
</feature>
<evidence type="ECO:0000256" key="3">
    <source>
        <dbReference type="SAM" id="Coils"/>
    </source>
</evidence>
<reference evidence="7" key="1">
    <citation type="journal article" date="2020" name="Fungal Divers.">
        <title>Resolving the Mortierellaceae phylogeny through synthesis of multi-gene phylogenetics and phylogenomics.</title>
        <authorList>
            <person name="Vandepol N."/>
            <person name="Liber J."/>
            <person name="Desiro A."/>
            <person name="Na H."/>
            <person name="Kennedy M."/>
            <person name="Barry K."/>
            <person name="Grigoriev I.V."/>
            <person name="Miller A.N."/>
            <person name="O'Donnell K."/>
            <person name="Stajich J.E."/>
            <person name="Bonito G."/>
        </authorList>
    </citation>
    <scope>NUCLEOTIDE SEQUENCE</scope>
    <source>
        <strain evidence="7">NVP60</strain>
    </source>
</reference>